<dbReference type="PANTHER" id="PTHR45784">
    <property type="entry name" value="C-TYPE LECTIN DOMAIN FAMILY 20 MEMBER A-RELATED"/>
    <property type="match status" value="1"/>
</dbReference>
<feature type="compositionally biased region" description="Polar residues" evidence="1">
    <location>
        <begin position="331"/>
        <end position="349"/>
    </location>
</feature>
<dbReference type="AlphaFoldDB" id="A0A834DCT6"/>
<evidence type="ECO:0000256" key="1">
    <source>
        <dbReference type="SAM" id="MobiDB-lite"/>
    </source>
</evidence>
<dbReference type="EMBL" id="JABVXQ010000015">
    <property type="protein sequence ID" value="KAF6074212.1"/>
    <property type="molecule type" value="Genomic_DNA"/>
</dbReference>
<dbReference type="SMART" id="SM00034">
    <property type="entry name" value="CLECT"/>
    <property type="match status" value="2"/>
</dbReference>
<evidence type="ECO:0000313" key="4">
    <source>
        <dbReference type="Proteomes" id="UP000664940"/>
    </source>
</evidence>
<proteinExistence type="predicted"/>
<dbReference type="SUPFAM" id="SSF56436">
    <property type="entry name" value="C-type lectin-like"/>
    <property type="match status" value="2"/>
</dbReference>
<dbReference type="Proteomes" id="UP000664940">
    <property type="component" value="Unassembled WGS sequence"/>
</dbReference>
<sequence>MVAPGLRVSLCAAVLQLVSNDKTFSRVEEELSWPDAQQHCRMYYTDLADLESVNSLEGMMTLYSLAKGTSAWIGLFFDVNLGSLRWSSGSVFTIPVWSPLPVLKKGICATLYSVALAPSLGTASCTTQKPFICYYDPAKGYGSSVEPALSLTTSPKPAVVQIGQRTFRRYEQGVTWLAALLRCRAHHTDLADLQAVTEEDAKGALRSITSETEAWIGLYFDAASGSLNWSSGLGASIPKWLRVPQFGTGLCAGLGTYYSYAPRVRSQACSSLRPFICFYDPAIGHRASAALPQLSYIPPSEETVGTTSSPAVPSEGGGAGVTDTATATQAQHVSTSNHPKLQEKATASESGRTFGILKADFTLPATADPEDMKEQFLSEIQEVLKLTLGHQWFRLTWVGHERDKK</sequence>
<organism evidence="3 4">
    <name type="scientific">Phyllostomus discolor</name>
    <name type="common">pale spear-nosed bat</name>
    <dbReference type="NCBI Taxonomy" id="89673"/>
    <lineage>
        <taxon>Eukaryota</taxon>
        <taxon>Metazoa</taxon>
        <taxon>Chordata</taxon>
        <taxon>Craniata</taxon>
        <taxon>Vertebrata</taxon>
        <taxon>Euteleostomi</taxon>
        <taxon>Mammalia</taxon>
        <taxon>Eutheria</taxon>
        <taxon>Laurasiatheria</taxon>
        <taxon>Chiroptera</taxon>
        <taxon>Yangochiroptera</taxon>
        <taxon>Phyllostomidae</taxon>
        <taxon>Phyllostominae</taxon>
        <taxon>Phyllostomus</taxon>
    </lineage>
</organism>
<feature type="domain" description="C-type lectin" evidence="2">
    <location>
        <begin position="19"/>
        <end position="134"/>
    </location>
</feature>
<dbReference type="Pfam" id="PF00059">
    <property type="entry name" value="Lectin_C"/>
    <property type="match status" value="2"/>
</dbReference>
<dbReference type="Gene3D" id="3.10.100.10">
    <property type="entry name" value="Mannose-Binding Protein A, subunit A"/>
    <property type="match status" value="2"/>
</dbReference>
<evidence type="ECO:0000259" key="2">
    <source>
        <dbReference type="PROSITE" id="PS50041"/>
    </source>
</evidence>
<name>A0A834DCT6_9CHIR</name>
<feature type="compositionally biased region" description="Low complexity" evidence="1">
    <location>
        <begin position="321"/>
        <end position="330"/>
    </location>
</feature>
<dbReference type="InterPro" id="IPR016186">
    <property type="entry name" value="C-type_lectin-like/link_sf"/>
</dbReference>
<evidence type="ECO:0000313" key="3">
    <source>
        <dbReference type="EMBL" id="KAF6074212.1"/>
    </source>
</evidence>
<comment type="caution">
    <text evidence="3">The sequence shown here is derived from an EMBL/GenBank/DDBJ whole genome shotgun (WGS) entry which is preliminary data.</text>
</comment>
<dbReference type="GO" id="GO:0030246">
    <property type="term" value="F:carbohydrate binding"/>
    <property type="evidence" value="ECO:0007669"/>
    <property type="project" value="UniProtKB-KW"/>
</dbReference>
<dbReference type="PANTHER" id="PTHR45784:SF5">
    <property type="entry name" value="C-TYPE LECTIN DOMAIN FAMILY 20 MEMBER A-RELATED"/>
    <property type="match status" value="1"/>
</dbReference>
<dbReference type="InterPro" id="IPR001304">
    <property type="entry name" value="C-type_lectin-like"/>
</dbReference>
<feature type="domain" description="C-type lectin" evidence="2">
    <location>
        <begin position="162"/>
        <end position="278"/>
    </location>
</feature>
<keyword evidence="3" id="KW-0430">Lectin</keyword>
<reference evidence="3 4" key="1">
    <citation type="journal article" date="2020" name="Nature">
        <title>Six reference-quality genomes reveal evolution of bat adaptations.</title>
        <authorList>
            <person name="Jebb D."/>
            <person name="Huang Z."/>
            <person name="Pippel M."/>
            <person name="Hughes G.M."/>
            <person name="Lavrichenko K."/>
            <person name="Devanna P."/>
            <person name="Winkler S."/>
            <person name="Jermiin L.S."/>
            <person name="Skirmuntt E.C."/>
            <person name="Katzourakis A."/>
            <person name="Burkitt-Gray L."/>
            <person name="Ray D.A."/>
            <person name="Sullivan K.A.M."/>
            <person name="Roscito J.G."/>
            <person name="Kirilenko B.M."/>
            <person name="Davalos L.M."/>
            <person name="Corthals A.P."/>
            <person name="Power M.L."/>
            <person name="Jones G."/>
            <person name="Ransome R.D."/>
            <person name="Dechmann D.K.N."/>
            <person name="Locatelli A.G."/>
            <person name="Puechmaille S.J."/>
            <person name="Fedrigo O."/>
            <person name="Jarvis E.D."/>
            <person name="Hiller M."/>
            <person name="Vernes S.C."/>
            <person name="Myers E.W."/>
            <person name="Teeling E.C."/>
        </authorList>
    </citation>
    <scope>NUCLEOTIDE SEQUENCE [LARGE SCALE GENOMIC DNA]</scope>
    <source>
        <strain evidence="3">Bat1K_MPI-CBG_1</strain>
    </source>
</reference>
<dbReference type="CDD" id="cd03602">
    <property type="entry name" value="CLECT_1"/>
    <property type="match status" value="1"/>
</dbReference>
<dbReference type="PROSITE" id="PS50041">
    <property type="entry name" value="C_TYPE_LECTIN_2"/>
    <property type="match status" value="2"/>
</dbReference>
<gene>
    <name evidence="3" type="ORF">HJG60_002933</name>
</gene>
<protein>
    <submittedName>
        <fullName evidence="3">C-type lectin domain containing 20A</fullName>
    </submittedName>
</protein>
<dbReference type="InterPro" id="IPR016187">
    <property type="entry name" value="CTDL_fold"/>
</dbReference>
<feature type="region of interest" description="Disordered" evidence="1">
    <location>
        <begin position="300"/>
        <end position="349"/>
    </location>
</feature>
<accession>A0A834DCT6</accession>